<organism evidence="1 2">
    <name type="scientific">Lactuca virosa</name>
    <dbReference type="NCBI Taxonomy" id="75947"/>
    <lineage>
        <taxon>Eukaryota</taxon>
        <taxon>Viridiplantae</taxon>
        <taxon>Streptophyta</taxon>
        <taxon>Embryophyta</taxon>
        <taxon>Tracheophyta</taxon>
        <taxon>Spermatophyta</taxon>
        <taxon>Magnoliopsida</taxon>
        <taxon>eudicotyledons</taxon>
        <taxon>Gunneridae</taxon>
        <taxon>Pentapetalae</taxon>
        <taxon>asterids</taxon>
        <taxon>campanulids</taxon>
        <taxon>Asterales</taxon>
        <taxon>Asteraceae</taxon>
        <taxon>Cichorioideae</taxon>
        <taxon>Cichorieae</taxon>
        <taxon>Lactucinae</taxon>
        <taxon>Lactuca</taxon>
    </lineage>
</organism>
<proteinExistence type="predicted"/>
<dbReference type="Proteomes" id="UP001157418">
    <property type="component" value="Unassembled WGS sequence"/>
</dbReference>
<dbReference type="EMBL" id="CAKMRJ010000002">
    <property type="protein sequence ID" value="CAH1416507.1"/>
    <property type="molecule type" value="Genomic_DNA"/>
</dbReference>
<name>A0AAU9LSD5_9ASTR</name>
<accession>A0AAU9LSD5</accession>
<comment type="caution">
    <text evidence="1">The sequence shown here is derived from an EMBL/GenBank/DDBJ whole genome shotgun (WGS) entry which is preliminary data.</text>
</comment>
<keyword evidence="2" id="KW-1185">Reference proteome</keyword>
<dbReference type="AlphaFoldDB" id="A0AAU9LSD5"/>
<sequence length="77" mass="8933">MGSIFSRLNLRTFVLIVPKKQLTDIVVWKTFEVIEAACIRLLGSNKVDFFQDCALCVLEVKQTEFFQDFTKKQAFPK</sequence>
<evidence type="ECO:0000313" key="1">
    <source>
        <dbReference type="EMBL" id="CAH1416507.1"/>
    </source>
</evidence>
<gene>
    <name evidence="1" type="ORF">LVIROSA_LOCUS4269</name>
</gene>
<reference evidence="1 2" key="1">
    <citation type="submission" date="2022-01" db="EMBL/GenBank/DDBJ databases">
        <authorList>
            <person name="Xiong W."/>
            <person name="Schranz E."/>
        </authorList>
    </citation>
    <scope>NUCLEOTIDE SEQUENCE [LARGE SCALE GENOMIC DNA]</scope>
</reference>
<evidence type="ECO:0000313" key="2">
    <source>
        <dbReference type="Proteomes" id="UP001157418"/>
    </source>
</evidence>
<protein>
    <submittedName>
        <fullName evidence="1">Uncharacterized protein</fullName>
    </submittedName>
</protein>